<comment type="caution">
    <text evidence="1">The sequence shown here is derived from an EMBL/GenBank/DDBJ whole genome shotgun (WGS) entry which is preliminary data.</text>
</comment>
<dbReference type="RefSeq" id="WP_182809633.1">
    <property type="nucleotide sequence ID" value="NZ_JACJFM010000020.1"/>
</dbReference>
<organism evidence="1 2">
    <name type="scientific">Oceanospirillum sediminis</name>
    <dbReference type="NCBI Taxonomy" id="2760088"/>
    <lineage>
        <taxon>Bacteria</taxon>
        <taxon>Pseudomonadati</taxon>
        <taxon>Pseudomonadota</taxon>
        <taxon>Gammaproteobacteria</taxon>
        <taxon>Oceanospirillales</taxon>
        <taxon>Oceanospirillaceae</taxon>
        <taxon>Oceanospirillum</taxon>
    </lineage>
</organism>
<dbReference type="Proteomes" id="UP000565262">
    <property type="component" value="Unassembled WGS sequence"/>
</dbReference>
<protein>
    <submittedName>
        <fullName evidence="1">Nuclear transport factor 2 family protein</fullName>
    </submittedName>
</protein>
<reference evidence="1 2" key="1">
    <citation type="submission" date="2020-08" db="EMBL/GenBank/DDBJ databases">
        <title>Oceanospirillum sp. nov. isolated from marine sediment.</title>
        <authorList>
            <person name="Ji X."/>
        </authorList>
    </citation>
    <scope>NUCLEOTIDE SEQUENCE [LARGE SCALE GENOMIC DNA]</scope>
    <source>
        <strain evidence="1 2">D5</strain>
    </source>
</reference>
<evidence type="ECO:0000313" key="2">
    <source>
        <dbReference type="Proteomes" id="UP000565262"/>
    </source>
</evidence>
<name>A0A839IT71_9GAMM</name>
<keyword evidence="2" id="KW-1185">Reference proteome</keyword>
<sequence>MNMTEQYQQRVSDYILAKDGNRPWAMAKAFLPDAELQMQVDTDNIDFPARVIGLDAITDTLVRGFGRENDNVFTFCLQDTLVVQQEKLMCDWVVFMTDKDTGRIRVGWGQYHWDFADQEGQALAKALLIRIQQMDILSAAHQAELFSVLDGMPYPWLSKEQLLAAVSDSEYLRNLSDFLAG</sequence>
<evidence type="ECO:0000313" key="1">
    <source>
        <dbReference type="EMBL" id="MBB1487854.1"/>
    </source>
</evidence>
<dbReference type="SUPFAM" id="SSF54427">
    <property type="entry name" value="NTF2-like"/>
    <property type="match status" value="1"/>
</dbReference>
<dbReference type="EMBL" id="JACJFM010000020">
    <property type="protein sequence ID" value="MBB1487854.1"/>
    <property type="molecule type" value="Genomic_DNA"/>
</dbReference>
<proteinExistence type="predicted"/>
<dbReference type="InterPro" id="IPR032710">
    <property type="entry name" value="NTF2-like_dom_sf"/>
</dbReference>
<dbReference type="AlphaFoldDB" id="A0A839IT71"/>
<gene>
    <name evidence="1" type="ORF">H4O21_14705</name>
</gene>
<accession>A0A839IT71</accession>
<dbReference type="Gene3D" id="3.10.450.50">
    <property type="match status" value="1"/>
</dbReference>